<dbReference type="Proteomes" id="UP001498398">
    <property type="component" value="Unassembled WGS sequence"/>
</dbReference>
<dbReference type="EMBL" id="JBANRG010000127">
    <property type="protein sequence ID" value="KAK7434309.1"/>
    <property type="molecule type" value="Genomic_DNA"/>
</dbReference>
<comment type="caution">
    <text evidence="1">The sequence shown here is derived from an EMBL/GenBank/DDBJ whole genome shotgun (WGS) entry which is preliminary data.</text>
</comment>
<proteinExistence type="predicted"/>
<evidence type="ECO:0000313" key="1">
    <source>
        <dbReference type="EMBL" id="KAK7434309.1"/>
    </source>
</evidence>
<keyword evidence="2" id="KW-1185">Reference proteome</keyword>
<protein>
    <submittedName>
        <fullName evidence="1">Uncharacterized protein</fullName>
    </submittedName>
</protein>
<sequence length="73" mass="8237">MASRMKSAFLNMPLHMMSMLGEHWAKPSAPSPLVRFDSIWLTSADEQSNVHNFKLRNVTHDLSTVTQGLADPR</sequence>
<reference evidence="1 2" key="1">
    <citation type="submission" date="2024-01" db="EMBL/GenBank/DDBJ databases">
        <title>A draft genome for the cacao thread blight pathogen Marasmiellus scandens.</title>
        <authorList>
            <person name="Baruah I.K."/>
            <person name="Leung J."/>
            <person name="Bukari Y."/>
            <person name="Amoako-Attah I."/>
            <person name="Meinhardt L.W."/>
            <person name="Bailey B.A."/>
            <person name="Cohen S.P."/>
        </authorList>
    </citation>
    <scope>NUCLEOTIDE SEQUENCE [LARGE SCALE GENOMIC DNA]</scope>
    <source>
        <strain evidence="1 2">GH-19</strain>
    </source>
</reference>
<organism evidence="1 2">
    <name type="scientific">Marasmiellus scandens</name>
    <dbReference type="NCBI Taxonomy" id="2682957"/>
    <lineage>
        <taxon>Eukaryota</taxon>
        <taxon>Fungi</taxon>
        <taxon>Dikarya</taxon>
        <taxon>Basidiomycota</taxon>
        <taxon>Agaricomycotina</taxon>
        <taxon>Agaricomycetes</taxon>
        <taxon>Agaricomycetidae</taxon>
        <taxon>Agaricales</taxon>
        <taxon>Marasmiineae</taxon>
        <taxon>Omphalotaceae</taxon>
        <taxon>Marasmiellus</taxon>
    </lineage>
</organism>
<name>A0ABR1IJE7_9AGAR</name>
<gene>
    <name evidence="1" type="ORF">VKT23_020259</name>
</gene>
<accession>A0ABR1IJE7</accession>
<evidence type="ECO:0000313" key="2">
    <source>
        <dbReference type="Proteomes" id="UP001498398"/>
    </source>
</evidence>